<reference evidence="5 6" key="1">
    <citation type="submission" date="2019-04" db="EMBL/GenBank/DDBJ databases">
        <authorList>
            <person name="Van Vliet M D."/>
        </authorList>
    </citation>
    <scope>NUCLEOTIDE SEQUENCE [LARGE SCALE GENOMIC DNA]</scope>
    <source>
        <strain evidence="5 6">F21</strain>
    </source>
</reference>
<feature type="repeat" description="TPR" evidence="3">
    <location>
        <begin position="297"/>
        <end position="330"/>
    </location>
</feature>
<feature type="chain" id="PRO_5025496802" evidence="4">
    <location>
        <begin position="22"/>
        <end position="377"/>
    </location>
</feature>
<organism evidence="5 6">
    <name type="scientific">Pontiella sulfatireligans</name>
    <dbReference type="NCBI Taxonomy" id="2750658"/>
    <lineage>
        <taxon>Bacteria</taxon>
        <taxon>Pseudomonadati</taxon>
        <taxon>Kiritimatiellota</taxon>
        <taxon>Kiritimatiellia</taxon>
        <taxon>Kiritimatiellales</taxon>
        <taxon>Pontiellaceae</taxon>
        <taxon>Pontiella</taxon>
    </lineage>
</organism>
<evidence type="ECO:0000313" key="5">
    <source>
        <dbReference type="EMBL" id="VGO20938.1"/>
    </source>
</evidence>
<gene>
    <name evidence="5" type="ORF">SCARR_03005</name>
</gene>
<dbReference type="AlphaFoldDB" id="A0A6C2ULF6"/>
<dbReference type="EMBL" id="CAAHFH010000002">
    <property type="protein sequence ID" value="VGO20938.1"/>
    <property type="molecule type" value="Genomic_DNA"/>
</dbReference>
<dbReference type="PANTHER" id="PTHR44858:SF1">
    <property type="entry name" value="UDP-N-ACETYLGLUCOSAMINE--PEPTIDE N-ACETYLGLUCOSAMINYLTRANSFERASE SPINDLY-RELATED"/>
    <property type="match status" value="1"/>
</dbReference>
<evidence type="ECO:0000256" key="1">
    <source>
        <dbReference type="ARBA" id="ARBA00022737"/>
    </source>
</evidence>
<dbReference type="GO" id="GO:0046813">
    <property type="term" value="P:receptor-mediated virion attachment to host cell"/>
    <property type="evidence" value="ECO:0007669"/>
    <property type="project" value="TreeGrafter"/>
</dbReference>
<protein>
    <submittedName>
        <fullName evidence="5">Uncharacterized protein</fullName>
    </submittedName>
</protein>
<dbReference type="RefSeq" id="WP_136062437.1">
    <property type="nucleotide sequence ID" value="NZ_CAAHFH010000002.1"/>
</dbReference>
<dbReference type="Gene3D" id="1.25.40.10">
    <property type="entry name" value="Tetratricopeptide repeat domain"/>
    <property type="match status" value="3"/>
</dbReference>
<dbReference type="GO" id="GO:0009279">
    <property type="term" value="C:cell outer membrane"/>
    <property type="evidence" value="ECO:0007669"/>
    <property type="project" value="TreeGrafter"/>
</dbReference>
<dbReference type="Pfam" id="PF13414">
    <property type="entry name" value="TPR_11"/>
    <property type="match status" value="1"/>
</dbReference>
<dbReference type="PROSITE" id="PS50005">
    <property type="entry name" value="TPR"/>
    <property type="match status" value="2"/>
</dbReference>
<proteinExistence type="predicted"/>
<feature type="signal peptide" evidence="4">
    <location>
        <begin position="1"/>
        <end position="21"/>
    </location>
</feature>
<dbReference type="PROSITE" id="PS51257">
    <property type="entry name" value="PROKAR_LIPOPROTEIN"/>
    <property type="match status" value="1"/>
</dbReference>
<dbReference type="SUPFAM" id="SSF48452">
    <property type="entry name" value="TPR-like"/>
    <property type="match status" value="1"/>
</dbReference>
<keyword evidence="2 3" id="KW-0802">TPR repeat</keyword>
<evidence type="ECO:0000256" key="2">
    <source>
        <dbReference type="ARBA" id="ARBA00022803"/>
    </source>
</evidence>
<dbReference type="Proteomes" id="UP000346198">
    <property type="component" value="Unassembled WGS sequence"/>
</dbReference>
<dbReference type="SMART" id="SM00028">
    <property type="entry name" value="TPR"/>
    <property type="match status" value="6"/>
</dbReference>
<dbReference type="PANTHER" id="PTHR44858">
    <property type="entry name" value="TETRATRICOPEPTIDE REPEAT PROTEIN 6"/>
    <property type="match status" value="1"/>
</dbReference>
<keyword evidence="4" id="KW-0732">Signal</keyword>
<evidence type="ECO:0000256" key="3">
    <source>
        <dbReference type="PROSITE-ProRule" id="PRU00339"/>
    </source>
</evidence>
<dbReference type="InterPro" id="IPR011990">
    <property type="entry name" value="TPR-like_helical_dom_sf"/>
</dbReference>
<dbReference type="InterPro" id="IPR019734">
    <property type="entry name" value="TPR_rpt"/>
</dbReference>
<evidence type="ECO:0000256" key="4">
    <source>
        <dbReference type="SAM" id="SignalP"/>
    </source>
</evidence>
<sequence length="377" mass="41066">MKNKKTAVVIGSICLVLAMFAGCGERSGEKEYSKAMSAWEKGDLVRARTLLEKSIRKSSGNEKKSAAWNQLGLILWELQEDGAAAEAFSKSCSLSEELTGANLNLGIALFHEGRLAEAEMALNNVAGENPQNQTALTILGLIEMQKSNWAGAVQTTAKSASINPRTPAAQNALALSELHAGRNSDAAINRLKQILATHPNYAPAAYNLGAIYEQWLSNKSAAMGWYKDYLQRTATDGSHVEAAKQAIARLGGRAAPTADLSRAVQFMGEGAKLHAEKRYAQAIEQYQKAVQADPNAKNAQYNMGLAYYSLGKYTETAQACTAALKLDPNFADARYMLSLSYFQLKQWDRAKQEAEILKRTDPSRAADMLKHISNARK</sequence>
<dbReference type="Pfam" id="PF13431">
    <property type="entry name" value="TPR_17"/>
    <property type="match status" value="1"/>
</dbReference>
<feature type="repeat" description="TPR" evidence="3">
    <location>
        <begin position="263"/>
        <end position="296"/>
    </location>
</feature>
<keyword evidence="1" id="KW-0677">Repeat</keyword>
<dbReference type="InterPro" id="IPR050498">
    <property type="entry name" value="Ycf3"/>
</dbReference>
<evidence type="ECO:0000313" key="6">
    <source>
        <dbReference type="Proteomes" id="UP000346198"/>
    </source>
</evidence>
<name>A0A6C2ULF6_9BACT</name>
<keyword evidence="6" id="KW-1185">Reference proteome</keyword>
<accession>A0A6C2ULF6</accession>
<dbReference type="Pfam" id="PF13432">
    <property type="entry name" value="TPR_16"/>
    <property type="match status" value="3"/>
</dbReference>